<dbReference type="GO" id="GO:0005886">
    <property type="term" value="C:plasma membrane"/>
    <property type="evidence" value="ECO:0007669"/>
    <property type="project" value="UniProtKB-SubCell"/>
</dbReference>
<evidence type="ECO:0000256" key="6">
    <source>
        <dbReference type="SAM" id="Phobius"/>
    </source>
</evidence>
<accession>A0A3P1T456</accession>
<dbReference type="Pfam" id="PF10708">
    <property type="entry name" value="DUF2510"/>
    <property type="match status" value="1"/>
</dbReference>
<feature type="domain" description="DUF2510" evidence="8">
    <location>
        <begin position="10"/>
        <end position="38"/>
    </location>
</feature>
<dbReference type="Pfam" id="PF06271">
    <property type="entry name" value="RDD"/>
    <property type="match status" value="1"/>
</dbReference>
<organism evidence="9 10">
    <name type="scientific">Arachnia propionica</name>
    <dbReference type="NCBI Taxonomy" id="1750"/>
    <lineage>
        <taxon>Bacteria</taxon>
        <taxon>Bacillati</taxon>
        <taxon>Actinomycetota</taxon>
        <taxon>Actinomycetes</taxon>
        <taxon>Propionibacteriales</taxon>
        <taxon>Propionibacteriaceae</taxon>
        <taxon>Arachnia</taxon>
    </lineage>
</organism>
<dbReference type="AlphaFoldDB" id="A0A3P1T456"/>
<sequence>MDYASTQPPAGWYPDPAGSGAERYWDGSSWSHVTRASTRSDEPGPGLRTQFTPAGWWARAAALVVDMVLLAIPGYLILQWLAPGAIDAIAEWFRQVYLVTASGRTQLPPEPTSAMEALNRAGLATAGVTVLYRTAFVAWRGATVGKMLLRLRVVPALQPTASRPDAIKSVMRAVGQEVLSIGLLLPVALVSYLMPLFTARKQTLHDMVAGTVVVKTPTLRSPR</sequence>
<reference evidence="9 10" key="1">
    <citation type="submission" date="2018-11" db="EMBL/GenBank/DDBJ databases">
        <title>Genomes From Bacteria Associated with the Canine Oral Cavity: a Test Case for Automated Genome-Based Taxonomic Assignment.</title>
        <authorList>
            <person name="Coil D.A."/>
            <person name="Jospin G."/>
            <person name="Darling A.E."/>
            <person name="Wallis C."/>
            <person name="Davis I.J."/>
            <person name="Harris S."/>
            <person name="Eisen J.A."/>
            <person name="Holcombe L.J."/>
            <person name="O'Flynn C."/>
        </authorList>
    </citation>
    <scope>NUCLEOTIDE SEQUENCE [LARGE SCALE GENOMIC DNA]</scope>
    <source>
        <strain evidence="9 10">OH887_COT-365</strain>
    </source>
</reference>
<name>A0A3P1T456_9ACTN</name>
<evidence type="ECO:0000256" key="3">
    <source>
        <dbReference type="ARBA" id="ARBA00022692"/>
    </source>
</evidence>
<keyword evidence="5 6" id="KW-0472">Membrane</keyword>
<keyword evidence="4 6" id="KW-1133">Transmembrane helix</keyword>
<dbReference type="PANTHER" id="PTHR36115">
    <property type="entry name" value="PROLINE-RICH ANTIGEN HOMOLOG-RELATED"/>
    <property type="match status" value="1"/>
</dbReference>
<evidence type="ECO:0000256" key="5">
    <source>
        <dbReference type="ARBA" id="ARBA00023136"/>
    </source>
</evidence>
<protein>
    <submittedName>
        <fullName evidence="9">RDD family protein</fullName>
    </submittedName>
</protein>
<feature type="domain" description="RDD" evidence="7">
    <location>
        <begin position="53"/>
        <end position="210"/>
    </location>
</feature>
<dbReference type="Proteomes" id="UP000280819">
    <property type="component" value="Unassembled WGS sequence"/>
</dbReference>
<evidence type="ECO:0000256" key="4">
    <source>
        <dbReference type="ARBA" id="ARBA00022989"/>
    </source>
</evidence>
<dbReference type="InterPro" id="IPR010432">
    <property type="entry name" value="RDD"/>
</dbReference>
<comment type="caution">
    <text evidence="9">The sequence shown here is derived from an EMBL/GenBank/DDBJ whole genome shotgun (WGS) entry which is preliminary data.</text>
</comment>
<keyword evidence="2" id="KW-1003">Cell membrane</keyword>
<evidence type="ECO:0000256" key="1">
    <source>
        <dbReference type="ARBA" id="ARBA00004651"/>
    </source>
</evidence>
<evidence type="ECO:0000259" key="7">
    <source>
        <dbReference type="Pfam" id="PF06271"/>
    </source>
</evidence>
<gene>
    <name evidence="9" type="ORF">EII34_11810</name>
</gene>
<evidence type="ECO:0000259" key="8">
    <source>
        <dbReference type="Pfam" id="PF10708"/>
    </source>
</evidence>
<dbReference type="OrthoDB" id="5244233at2"/>
<feature type="transmembrane region" description="Helical" evidence="6">
    <location>
        <begin position="56"/>
        <end position="78"/>
    </location>
</feature>
<feature type="transmembrane region" description="Helical" evidence="6">
    <location>
        <begin position="178"/>
        <end position="197"/>
    </location>
</feature>
<evidence type="ECO:0000313" key="10">
    <source>
        <dbReference type="Proteomes" id="UP000280819"/>
    </source>
</evidence>
<evidence type="ECO:0000313" key="9">
    <source>
        <dbReference type="EMBL" id="RRD04084.1"/>
    </source>
</evidence>
<comment type="subcellular location">
    <subcellularLocation>
        <location evidence="1">Cell membrane</location>
        <topology evidence="1">Multi-pass membrane protein</topology>
    </subcellularLocation>
</comment>
<keyword evidence="3 6" id="KW-0812">Transmembrane</keyword>
<dbReference type="PANTHER" id="PTHR36115:SF6">
    <property type="entry name" value="PROLINE-RICH ANTIGEN HOMOLOG"/>
    <property type="match status" value="1"/>
</dbReference>
<proteinExistence type="predicted"/>
<dbReference type="InterPro" id="IPR051791">
    <property type="entry name" value="Pra-immunoreactive"/>
</dbReference>
<dbReference type="RefSeq" id="WP_124845384.1">
    <property type="nucleotide sequence ID" value="NZ_RQZG01000014.1"/>
</dbReference>
<dbReference type="EMBL" id="RQZG01000014">
    <property type="protein sequence ID" value="RRD04084.1"/>
    <property type="molecule type" value="Genomic_DNA"/>
</dbReference>
<evidence type="ECO:0000256" key="2">
    <source>
        <dbReference type="ARBA" id="ARBA00022475"/>
    </source>
</evidence>
<dbReference type="InterPro" id="IPR018929">
    <property type="entry name" value="DUF2510"/>
</dbReference>